<feature type="region of interest" description="Disordered" evidence="1">
    <location>
        <begin position="1"/>
        <end position="48"/>
    </location>
</feature>
<proteinExistence type="predicted"/>
<organism evidence="2">
    <name type="scientific">uncultured Thermomicrobiales bacterium</name>
    <dbReference type="NCBI Taxonomy" id="1645740"/>
    <lineage>
        <taxon>Bacteria</taxon>
        <taxon>Pseudomonadati</taxon>
        <taxon>Thermomicrobiota</taxon>
        <taxon>Thermomicrobia</taxon>
        <taxon>Thermomicrobiales</taxon>
        <taxon>environmental samples</taxon>
    </lineage>
</organism>
<evidence type="ECO:0000313" key="2">
    <source>
        <dbReference type="EMBL" id="CAA9573080.1"/>
    </source>
</evidence>
<dbReference type="EMBL" id="CADCWL010000154">
    <property type="protein sequence ID" value="CAA9573080.1"/>
    <property type="molecule type" value="Genomic_DNA"/>
</dbReference>
<feature type="non-terminal residue" evidence="2">
    <location>
        <position position="48"/>
    </location>
</feature>
<feature type="non-terminal residue" evidence="2">
    <location>
        <position position="1"/>
    </location>
</feature>
<evidence type="ECO:0000256" key="1">
    <source>
        <dbReference type="SAM" id="MobiDB-lite"/>
    </source>
</evidence>
<name>A0A6J4VEA1_9BACT</name>
<accession>A0A6J4VEA1</accession>
<dbReference type="AlphaFoldDB" id="A0A6J4VEA1"/>
<protein>
    <submittedName>
        <fullName evidence="2">Uncharacterized protein</fullName>
    </submittedName>
</protein>
<reference evidence="2" key="1">
    <citation type="submission" date="2020-02" db="EMBL/GenBank/DDBJ databases">
        <authorList>
            <person name="Meier V. D."/>
        </authorList>
    </citation>
    <scope>NUCLEOTIDE SEQUENCE</scope>
    <source>
        <strain evidence="2">AVDCRST_MAG19</strain>
    </source>
</reference>
<sequence>PAHPTTLPRARSPSAQRASSSTRPTPPSGRARPLSAARACARVTATKI</sequence>
<gene>
    <name evidence="2" type="ORF">AVDCRST_MAG19-3004</name>
</gene>
<feature type="compositionally biased region" description="Low complexity" evidence="1">
    <location>
        <begin position="8"/>
        <end position="33"/>
    </location>
</feature>